<accession>A0AA38UEK8</accession>
<organism evidence="2 3">
    <name type="scientific">Lentinula raphanica</name>
    <dbReference type="NCBI Taxonomy" id="153919"/>
    <lineage>
        <taxon>Eukaryota</taxon>
        <taxon>Fungi</taxon>
        <taxon>Dikarya</taxon>
        <taxon>Basidiomycota</taxon>
        <taxon>Agaricomycotina</taxon>
        <taxon>Agaricomycetes</taxon>
        <taxon>Agaricomycetidae</taxon>
        <taxon>Agaricales</taxon>
        <taxon>Marasmiineae</taxon>
        <taxon>Omphalotaceae</taxon>
        <taxon>Lentinula</taxon>
    </lineage>
</organism>
<dbReference type="EMBL" id="MU806167">
    <property type="protein sequence ID" value="KAJ3838724.1"/>
    <property type="molecule type" value="Genomic_DNA"/>
</dbReference>
<keyword evidence="3" id="KW-1185">Reference proteome</keyword>
<dbReference type="InterPro" id="IPR021949">
    <property type="entry name" value="DUF3566_TM"/>
</dbReference>
<comment type="caution">
    <text evidence="2">The sequence shown here is derived from an EMBL/GenBank/DDBJ whole genome shotgun (WGS) entry which is preliminary data.</text>
</comment>
<dbReference type="Proteomes" id="UP001163846">
    <property type="component" value="Unassembled WGS sequence"/>
</dbReference>
<reference evidence="2" key="1">
    <citation type="submission" date="2022-08" db="EMBL/GenBank/DDBJ databases">
        <authorList>
            <consortium name="DOE Joint Genome Institute"/>
            <person name="Min B."/>
            <person name="Riley R."/>
            <person name="Sierra-Patev S."/>
            <person name="Naranjo-Ortiz M."/>
            <person name="Looney B."/>
            <person name="Konkel Z."/>
            <person name="Slot J.C."/>
            <person name="Sakamoto Y."/>
            <person name="Steenwyk J.L."/>
            <person name="Rokas A."/>
            <person name="Carro J."/>
            <person name="Camarero S."/>
            <person name="Ferreira P."/>
            <person name="Molpeceres G."/>
            <person name="Ruiz-Duenas F.J."/>
            <person name="Serrano A."/>
            <person name="Henrissat B."/>
            <person name="Drula E."/>
            <person name="Hughes K.W."/>
            <person name="Mata J.L."/>
            <person name="Ishikawa N.K."/>
            <person name="Vargas-Isla R."/>
            <person name="Ushijima S."/>
            <person name="Smith C.A."/>
            <person name="Ahrendt S."/>
            <person name="Andreopoulos W."/>
            <person name="He G."/>
            <person name="Labutti K."/>
            <person name="Lipzen A."/>
            <person name="Ng V."/>
            <person name="Sandor L."/>
            <person name="Barry K."/>
            <person name="Martinez A.T."/>
            <person name="Xiao Y."/>
            <person name="Gibbons J.G."/>
            <person name="Terashima K."/>
            <person name="Hibbett D.S."/>
            <person name="Grigoriev I.V."/>
        </authorList>
    </citation>
    <scope>NUCLEOTIDE SEQUENCE</scope>
    <source>
        <strain evidence="2">TFB9207</strain>
    </source>
</reference>
<evidence type="ECO:0000313" key="2">
    <source>
        <dbReference type="EMBL" id="KAJ3838724.1"/>
    </source>
</evidence>
<protein>
    <recommendedName>
        <fullName evidence="1">DUF3566 domain-containing protein</fullName>
    </recommendedName>
</protein>
<proteinExistence type="predicted"/>
<dbReference type="AlphaFoldDB" id="A0AA38UEK8"/>
<feature type="domain" description="DUF3566" evidence="1">
    <location>
        <begin position="3"/>
        <end position="81"/>
    </location>
</feature>
<dbReference type="Pfam" id="PF12089">
    <property type="entry name" value="DUF3566"/>
    <property type="match status" value="1"/>
</dbReference>
<evidence type="ECO:0000313" key="3">
    <source>
        <dbReference type="Proteomes" id="UP001163846"/>
    </source>
</evidence>
<name>A0AA38UEK8_9AGAR</name>
<gene>
    <name evidence="2" type="ORF">F5878DRAFT_618832</name>
</gene>
<evidence type="ECO:0000259" key="1">
    <source>
        <dbReference type="Pfam" id="PF12089"/>
    </source>
</evidence>
<sequence>MAMHKTGFVTSTMFKIIRILVLYVLTLLLQVAGIPSTVPEVVGDFNSLDGLSESDIIDALDLGLVKNFSALITLESVLTNTMTFDFTAQNTLILEMSLDTVSCLAGVNNTVFASFSQTFNPAVVIPTLGTADSGPIDNVEMDLGILATLSIIPLEELDIMDMNITVRLASIGGLGGIPLAFNGLIQSDVPTQWTVQTL</sequence>